<feature type="region of interest" description="Disordered" evidence="5">
    <location>
        <begin position="23"/>
        <end position="77"/>
    </location>
</feature>
<proteinExistence type="predicted"/>
<dbReference type="EMBL" id="HE575320">
    <property type="protein sequence ID" value="CCC91761.1"/>
    <property type="molecule type" value="Genomic_DNA"/>
</dbReference>
<sequence>MHVLIINSRDTRLLVGSAALTGKKDKGKEGQTIRCNKKKKKESCERSFGLPHSQKRKMPSNGSGASSLPPPPRPEPVTLDQIYERLTAADVAMDDRAYHLVALSTVAFHPTVKLFLFEHVPLHETTRSDSATDPSAAAAVAENTRRREAVLKGIAFFLAQRSNSVAQECRWETVALLGELCRLENLSTRRPGVTSDNTTGISANAFGSGTNGANLIGGRNCGVLSPKEEVVQKINYYARANLEFLAQLQWFITAVKELIGSDTADDSAPRAATTSSLELRRTLRQRSRREADSSGQSNPDNVMESDEDVRIALKDIIAALPEVTFTTGPTGTPDGAANGSQFPIVRWSNEQMEQAHDLMFIDASTTMLHLIPLVSRSSNLFCANCEKSVPLEGNSAATAKGVGNLLRCSSCRAVYYCSAECQRAHWTAAHRVPCKNYKQQSETVLAEYMALNKNVAGGGGKRKKNKSKGDTRENIVAVLEVPLEPSLFYETRRYLYDHRDASFRDVSFYDYFMKYTVRGS</sequence>
<keyword evidence="2 4" id="KW-0863">Zinc-finger</keyword>
<keyword evidence="3" id="KW-0862">Zinc</keyword>
<evidence type="ECO:0000256" key="2">
    <source>
        <dbReference type="ARBA" id="ARBA00022771"/>
    </source>
</evidence>
<evidence type="ECO:0000256" key="3">
    <source>
        <dbReference type="ARBA" id="ARBA00022833"/>
    </source>
</evidence>
<evidence type="ECO:0000256" key="5">
    <source>
        <dbReference type="SAM" id="MobiDB-lite"/>
    </source>
</evidence>
<evidence type="ECO:0000256" key="1">
    <source>
        <dbReference type="ARBA" id="ARBA00022723"/>
    </source>
</evidence>
<dbReference type="AlphaFoldDB" id="G0UQV0"/>
<evidence type="ECO:0000259" key="6">
    <source>
        <dbReference type="PROSITE" id="PS50865"/>
    </source>
</evidence>
<dbReference type="InterPro" id="IPR002893">
    <property type="entry name" value="Znf_MYND"/>
</dbReference>
<evidence type="ECO:0000256" key="4">
    <source>
        <dbReference type="PROSITE-ProRule" id="PRU00134"/>
    </source>
</evidence>
<feature type="region of interest" description="Disordered" evidence="5">
    <location>
        <begin position="263"/>
        <end position="304"/>
    </location>
</feature>
<organism evidence="7">
    <name type="scientific">Trypanosoma congolense (strain IL3000)</name>
    <dbReference type="NCBI Taxonomy" id="1068625"/>
    <lineage>
        <taxon>Eukaryota</taxon>
        <taxon>Discoba</taxon>
        <taxon>Euglenozoa</taxon>
        <taxon>Kinetoplastea</taxon>
        <taxon>Metakinetoplastina</taxon>
        <taxon>Trypanosomatida</taxon>
        <taxon>Trypanosomatidae</taxon>
        <taxon>Trypanosoma</taxon>
        <taxon>Nannomonas</taxon>
    </lineage>
</organism>
<protein>
    <recommendedName>
        <fullName evidence="6">MYND-type domain-containing protein</fullName>
    </recommendedName>
</protein>
<keyword evidence="1" id="KW-0479">Metal-binding</keyword>
<reference evidence="7" key="1">
    <citation type="journal article" date="2012" name="Proc. Natl. Acad. Sci. U.S.A.">
        <title>Antigenic diversity is generated by distinct evolutionary mechanisms in African trypanosome species.</title>
        <authorList>
            <person name="Jackson A.P."/>
            <person name="Berry A."/>
            <person name="Aslett M."/>
            <person name="Allison H.C."/>
            <person name="Burton P."/>
            <person name="Vavrova-Anderson J."/>
            <person name="Brown R."/>
            <person name="Browne H."/>
            <person name="Corton N."/>
            <person name="Hauser H."/>
            <person name="Gamble J."/>
            <person name="Gilderthorp R."/>
            <person name="Marcello L."/>
            <person name="McQuillan J."/>
            <person name="Otto T.D."/>
            <person name="Quail M.A."/>
            <person name="Sanders M.J."/>
            <person name="van Tonder A."/>
            <person name="Ginger M.L."/>
            <person name="Field M.C."/>
            <person name="Barry J.D."/>
            <person name="Hertz-Fowler C."/>
            <person name="Berriman M."/>
        </authorList>
    </citation>
    <scope>NUCLEOTIDE SEQUENCE</scope>
    <source>
        <strain evidence="7">IL3000</strain>
    </source>
</reference>
<dbReference type="Gene3D" id="6.10.140.2220">
    <property type="match status" value="1"/>
</dbReference>
<dbReference type="PROSITE" id="PS50865">
    <property type="entry name" value="ZF_MYND_2"/>
    <property type="match status" value="1"/>
</dbReference>
<dbReference type="SUPFAM" id="SSF144232">
    <property type="entry name" value="HIT/MYND zinc finger-like"/>
    <property type="match status" value="1"/>
</dbReference>
<accession>G0UQV0</accession>
<dbReference type="VEuPathDB" id="TriTrypDB:TcIL3000_7_5750"/>
<feature type="domain" description="MYND-type" evidence="6">
    <location>
        <begin position="382"/>
        <end position="434"/>
    </location>
</feature>
<evidence type="ECO:0000313" key="7">
    <source>
        <dbReference type="EMBL" id="CCC91761.1"/>
    </source>
</evidence>
<dbReference type="Pfam" id="PF01753">
    <property type="entry name" value="zf-MYND"/>
    <property type="match status" value="1"/>
</dbReference>
<name>G0UQV0_TRYCI</name>
<dbReference type="GO" id="GO:0008270">
    <property type="term" value="F:zinc ion binding"/>
    <property type="evidence" value="ECO:0007669"/>
    <property type="project" value="UniProtKB-KW"/>
</dbReference>
<gene>
    <name evidence="7" type="ORF">TCIL3000_7_5750</name>
</gene>